<name>A0A835VWG2_CHLIN</name>
<protein>
    <submittedName>
        <fullName evidence="2">Uncharacterized protein</fullName>
    </submittedName>
</protein>
<organism evidence="2 3">
    <name type="scientific">Chlamydomonas incerta</name>
    <dbReference type="NCBI Taxonomy" id="51695"/>
    <lineage>
        <taxon>Eukaryota</taxon>
        <taxon>Viridiplantae</taxon>
        <taxon>Chlorophyta</taxon>
        <taxon>core chlorophytes</taxon>
        <taxon>Chlorophyceae</taxon>
        <taxon>CS clade</taxon>
        <taxon>Chlamydomonadales</taxon>
        <taxon>Chlamydomonadaceae</taxon>
        <taxon>Chlamydomonas</taxon>
    </lineage>
</organism>
<dbReference type="AlphaFoldDB" id="A0A835VWG2"/>
<keyword evidence="3" id="KW-1185">Reference proteome</keyword>
<keyword evidence="1" id="KW-0175">Coiled coil</keyword>
<reference evidence="2" key="1">
    <citation type="journal article" date="2020" name="bioRxiv">
        <title>Comparative genomics of Chlamydomonas.</title>
        <authorList>
            <person name="Craig R.J."/>
            <person name="Hasan A.R."/>
            <person name="Ness R.W."/>
            <person name="Keightley P.D."/>
        </authorList>
    </citation>
    <scope>NUCLEOTIDE SEQUENCE</scope>
    <source>
        <strain evidence="2">SAG 7.73</strain>
    </source>
</reference>
<evidence type="ECO:0000256" key="1">
    <source>
        <dbReference type="SAM" id="Coils"/>
    </source>
</evidence>
<dbReference type="OrthoDB" id="555688at2759"/>
<accession>A0A835VWG2</accession>
<feature type="coiled-coil region" evidence="1">
    <location>
        <begin position="633"/>
        <end position="660"/>
    </location>
</feature>
<dbReference type="Proteomes" id="UP000650467">
    <property type="component" value="Unassembled WGS sequence"/>
</dbReference>
<gene>
    <name evidence="2" type="ORF">HXX76_009945</name>
</gene>
<sequence>MDASVDASPRSDRDAPPVDRIRILSAAAVLAGTTADLSDFVSVAEARELVAAPPAAGRDLSLKERCALRDLAAHGKQDPDTAPAAASDAGATAGLAAGKANAQPAAAAATMSSLLQKIEGLLTWCTNDFLWSYSTVLPSGILDAIRSLEPAGLAPNACRDAFVVAAQYGDQDMLRLLSEDEVFRRVTSVEQEAGGGGGAGGQRLRDLILADLVWALRNGTVLKQMLTWMFAAGTGPFADWRCTGTPYLAAAVAMKSPRKSLKERSDTYDLDLLHGLGFQFAPDGATLLTAVHLASTGRCPWHAVEWLLGTGCPAGAPGLAYACAIGLGPAALGGSSAATAAGAVGLELRQPQPSLAEAVEALNALHGKGVPLGPLALEDLWRLPLFKYDGYVAWLAAHDCPGLEKKPAGQRERLYLQALQLDAAEKLAWGDGRAAVLRRLGLAPSSARRWAVWAGGSAPACFSAGAEGLRSRRVLDPLQDALAATPPEAVALMGPRFAPGGLPRALAGAYHKEDNVVAWVASAPQQLADDLAAVRSLSDKLAARVPLSDASPLTDLEQHLADAGVLTARVADMHTKADALILAATDAARKVTAGGDPPASRPWLARVCLLVADRAVAIKLELDGGALAAPAHVIRAEQAARKAEAAAKAATAAAAVAQRQRASVAKEAASEAAAAESAAQECRALVRRAYRAVSIDQDYAYAYAASCDADARAQAAIAAAVSTRDYAYGGSGGRPRDGGAWDGGDGWGGGGWGNTYGGYGGGHGGGDYGGGGGYGGGYGGGNDGGGDYGGGADCGGGGGYD</sequence>
<evidence type="ECO:0000313" key="2">
    <source>
        <dbReference type="EMBL" id="KAG2430420.1"/>
    </source>
</evidence>
<comment type="caution">
    <text evidence="2">The sequence shown here is derived from an EMBL/GenBank/DDBJ whole genome shotgun (WGS) entry which is preliminary data.</text>
</comment>
<proteinExistence type="predicted"/>
<dbReference type="EMBL" id="JAEHOC010000027">
    <property type="protein sequence ID" value="KAG2430420.1"/>
    <property type="molecule type" value="Genomic_DNA"/>
</dbReference>
<evidence type="ECO:0000313" key="3">
    <source>
        <dbReference type="Proteomes" id="UP000650467"/>
    </source>
</evidence>